<gene>
    <name evidence="2" type="ORF">CSUI_009595</name>
</gene>
<dbReference type="GeneID" id="94432919"/>
<dbReference type="PROSITE" id="PS51257">
    <property type="entry name" value="PROKAR_LIPOPROTEIN"/>
    <property type="match status" value="1"/>
</dbReference>
<keyword evidence="1" id="KW-1133">Transmembrane helix</keyword>
<accession>A0A2C6KGC3</accession>
<dbReference type="VEuPathDB" id="ToxoDB:CSUI_009595"/>
<feature type="transmembrane region" description="Helical" evidence="1">
    <location>
        <begin position="20"/>
        <end position="40"/>
    </location>
</feature>
<organism evidence="2 3">
    <name type="scientific">Cystoisospora suis</name>
    <dbReference type="NCBI Taxonomy" id="483139"/>
    <lineage>
        <taxon>Eukaryota</taxon>
        <taxon>Sar</taxon>
        <taxon>Alveolata</taxon>
        <taxon>Apicomplexa</taxon>
        <taxon>Conoidasida</taxon>
        <taxon>Coccidia</taxon>
        <taxon>Eucoccidiorida</taxon>
        <taxon>Eimeriorina</taxon>
        <taxon>Sarcocystidae</taxon>
        <taxon>Cystoisospora</taxon>
    </lineage>
</organism>
<keyword evidence="3" id="KW-1185">Reference proteome</keyword>
<evidence type="ECO:0000256" key="1">
    <source>
        <dbReference type="SAM" id="Phobius"/>
    </source>
</evidence>
<sequence length="154" mass="18041">MCVCMARCRVIQGAFVVSNFLMALSISASCLFLSLVFCPHREVSRPNQRRFTCGRQPCRFTMYRSPHFLHVRKRRYLVSSVLILHAPVMDLSFSPSVRVGSDGAIYTADWQTYIEISTQWDFFEKERYYVRKASQEHRISQCVDPIRLVYTWPS</sequence>
<dbReference type="RefSeq" id="XP_067918314.1">
    <property type="nucleotide sequence ID" value="XM_068069708.1"/>
</dbReference>
<evidence type="ECO:0000313" key="3">
    <source>
        <dbReference type="Proteomes" id="UP000221165"/>
    </source>
</evidence>
<dbReference type="AlphaFoldDB" id="A0A2C6KGC3"/>
<evidence type="ECO:0008006" key="4">
    <source>
        <dbReference type="Google" id="ProtNLM"/>
    </source>
</evidence>
<keyword evidence="1" id="KW-0472">Membrane</keyword>
<proteinExistence type="predicted"/>
<reference evidence="2 3" key="1">
    <citation type="journal article" date="2017" name="Int. J. Parasitol.">
        <title>The genome of the protozoan parasite Cystoisospora suis and a reverse vaccinology approach to identify vaccine candidates.</title>
        <authorList>
            <person name="Palmieri N."/>
            <person name="Shrestha A."/>
            <person name="Ruttkowski B."/>
            <person name="Beck T."/>
            <person name="Vogl C."/>
            <person name="Tomley F."/>
            <person name="Blake D.P."/>
            <person name="Joachim A."/>
        </authorList>
    </citation>
    <scope>NUCLEOTIDE SEQUENCE [LARGE SCALE GENOMIC DNA]</scope>
    <source>
        <strain evidence="2 3">Wien I</strain>
    </source>
</reference>
<protein>
    <recommendedName>
        <fullName evidence="4">Transmembrane protein</fullName>
    </recommendedName>
</protein>
<comment type="caution">
    <text evidence="2">The sequence shown here is derived from an EMBL/GenBank/DDBJ whole genome shotgun (WGS) entry which is preliminary data.</text>
</comment>
<name>A0A2C6KGC3_9APIC</name>
<keyword evidence="1" id="KW-0812">Transmembrane</keyword>
<evidence type="ECO:0000313" key="2">
    <source>
        <dbReference type="EMBL" id="PHJ16587.1"/>
    </source>
</evidence>
<dbReference type="Proteomes" id="UP000221165">
    <property type="component" value="Unassembled WGS sequence"/>
</dbReference>
<dbReference type="EMBL" id="MIGC01005791">
    <property type="protein sequence ID" value="PHJ16587.1"/>
    <property type="molecule type" value="Genomic_DNA"/>
</dbReference>